<keyword evidence="4" id="KW-1185">Reference proteome</keyword>
<feature type="transmembrane region" description="Helical" evidence="2">
    <location>
        <begin position="240"/>
        <end position="257"/>
    </location>
</feature>
<dbReference type="RefSeq" id="WP_397061705.1">
    <property type="nucleotide sequence ID" value="NZ_JBIRYL010000001.1"/>
</dbReference>
<feature type="region of interest" description="Disordered" evidence="1">
    <location>
        <begin position="333"/>
        <end position="353"/>
    </location>
</feature>
<feature type="transmembrane region" description="Helical" evidence="2">
    <location>
        <begin position="263"/>
        <end position="281"/>
    </location>
</feature>
<organism evidence="3 4">
    <name type="scientific">Nocardia testacea</name>
    <dbReference type="NCBI Taxonomy" id="248551"/>
    <lineage>
        <taxon>Bacteria</taxon>
        <taxon>Bacillati</taxon>
        <taxon>Actinomycetota</taxon>
        <taxon>Actinomycetes</taxon>
        <taxon>Mycobacteriales</taxon>
        <taxon>Nocardiaceae</taxon>
        <taxon>Nocardia</taxon>
    </lineage>
</organism>
<dbReference type="EMBL" id="JBIRYL010000001">
    <property type="protein sequence ID" value="MFI2230288.1"/>
    <property type="molecule type" value="Genomic_DNA"/>
</dbReference>
<gene>
    <name evidence="3" type="ORF">ACH49Z_10595</name>
</gene>
<feature type="transmembrane region" description="Helical" evidence="2">
    <location>
        <begin position="290"/>
        <end position="309"/>
    </location>
</feature>
<dbReference type="Proteomes" id="UP001611494">
    <property type="component" value="Unassembled WGS sequence"/>
</dbReference>
<evidence type="ECO:0000313" key="4">
    <source>
        <dbReference type="Proteomes" id="UP001611494"/>
    </source>
</evidence>
<keyword evidence="2" id="KW-0812">Transmembrane</keyword>
<evidence type="ECO:0000256" key="2">
    <source>
        <dbReference type="SAM" id="Phobius"/>
    </source>
</evidence>
<protein>
    <submittedName>
        <fullName evidence="3">Uncharacterized protein</fullName>
    </submittedName>
</protein>
<proteinExistence type="predicted"/>
<name>A0ABW7VUN1_9NOCA</name>
<keyword evidence="2" id="KW-0472">Membrane</keyword>
<evidence type="ECO:0000313" key="3">
    <source>
        <dbReference type="EMBL" id="MFI2230288.1"/>
    </source>
</evidence>
<evidence type="ECO:0000256" key="1">
    <source>
        <dbReference type="SAM" id="MobiDB-lite"/>
    </source>
</evidence>
<sequence>MYVNWQTYYDAAKKCHDLAAELRTADKPVHDAIKGQCAGMAGDAPGCKQWGETYDERARTVLQTCTNLADALTNFGYLLYATGYNHGVANKSNPDRPQLADVTVHAVQIPSSVADNGNGLGHEGGAAEFFDSLLDKVTAEFGKLPNGDLGKLETAETVWKAFANHEAVTGAAAGISAIADLLTDIDEPQTRQGIADDFATMKTAAESLAGAAQVMAAPIGEYRTNTAETSRQISSETTTFLVESGIIIAAAVAVSWLTVGGSLAAGAGGVVALAGDTAVAISRIYRASRLWSLLGLAAAATAITAFDALPDLNQVATGLASIIATHVAIDDDSAPGGADEPVKAGSPTKESEVREVLNSRTQPGNNKPHRQMASDDEIRQLYEDLAANGKPVDVGNYPGRASELSDGTVVRIRDTSSSGGVTIDVTYPNGRVVKVHLPK</sequence>
<reference evidence="3 4" key="1">
    <citation type="submission" date="2024-10" db="EMBL/GenBank/DDBJ databases">
        <title>The Natural Products Discovery Center: Release of the First 8490 Sequenced Strains for Exploring Actinobacteria Biosynthetic Diversity.</title>
        <authorList>
            <person name="Kalkreuter E."/>
            <person name="Kautsar S.A."/>
            <person name="Yang D."/>
            <person name="Bader C.D."/>
            <person name="Teijaro C.N."/>
            <person name="Fluegel L."/>
            <person name="Davis C.M."/>
            <person name="Simpson J.R."/>
            <person name="Lauterbach L."/>
            <person name="Steele A.D."/>
            <person name="Gui C."/>
            <person name="Meng S."/>
            <person name="Li G."/>
            <person name="Viehrig K."/>
            <person name="Ye F."/>
            <person name="Su P."/>
            <person name="Kiefer A.F."/>
            <person name="Nichols A."/>
            <person name="Cepeda A.J."/>
            <person name="Yan W."/>
            <person name="Fan B."/>
            <person name="Jiang Y."/>
            <person name="Adhikari A."/>
            <person name="Zheng C.-J."/>
            <person name="Schuster L."/>
            <person name="Cowan T.M."/>
            <person name="Smanski M.J."/>
            <person name="Chevrette M.G."/>
            <person name="De Carvalho L.P.S."/>
            <person name="Shen B."/>
        </authorList>
    </citation>
    <scope>NUCLEOTIDE SEQUENCE [LARGE SCALE GENOMIC DNA]</scope>
    <source>
        <strain evidence="3 4">NPDC019377</strain>
    </source>
</reference>
<comment type="caution">
    <text evidence="3">The sequence shown here is derived from an EMBL/GenBank/DDBJ whole genome shotgun (WGS) entry which is preliminary data.</text>
</comment>
<keyword evidence="2" id="KW-1133">Transmembrane helix</keyword>
<accession>A0ABW7VUN1</accession>